<feature type="region of interest" description="Disordered" evidence="2">
    <location>
        <begin position="372"/>
        <end position="425"/>
    </location>
</feature>
<feature type="compositionally biased region" description="Low complexity" evidence="2">
    <location>
        <begin position="21"/>
        <end position="31"/>
    </location>
</feature>
<accession>A0ABM0R2I2</accession>
<name>A0ABM0R2I2_GALVR</name>
<organism evidence="3 4">
    <name type="scientific">Galeopterus variegatus</name>
    <name type="common">Malayan flying lemur</name>
    <name type="synonym">Cynocephalus variegatus</name>
    <dbReference type="NCBI Taxonomy" id="482537"/>
    <lineage>
        <taxon>Eukaryota</taxon>
        <taxon>Metazoa</taxon>
        <taxon>Chordata</taxon>
        <taxon>Craniata</taxon>
        <taxon>Vertebrata</taxon>
        <taxon>Euteleostomi</taxon>
        <taxon>Mammalia</taxon>
        <taxon>Eutheria</taxon>
        <taxon>Euarchontoglires</taxon>
        <taxon>Dermoptera</taxon>
        <taxon>Cynocephalidae</taxon>
        <taxon>Galeopterus</taxon>
    </lineage>
</organism>
<reference evidence="4" key="1">
    <citation type="submission" date="2025-08" db="UniProtKB">
        <authorList>
            <consortium name="RefSeq"/>
        </authorList>
    </citation>
    <scope>IDENTIFICATION</scope>
</reference>
<evidence type="ECO:0000256" key="1">
    <source>
        <dbReference type="SAM" id="Coils"/>
    </source>
</evidence>
<sequence length="525" mass="55048">MSSPDEVSVRGAGFVPEGGEPSSTCPASPTAPQGPGLGLDLGAPCSGEGEGGLPDPEDSVSEEEELEAGGPVLWGLKGRPGSPADEKGDALDYASHLADESAATAQQLTDRGTRRVRRHLTPESCAAEVSTIWADLEAGPSVRGALASSCGEAQQASAAPLHLGGREGGRVWGSPKRGTESRLNVSVDLQRPSAEGLLGQPSDPESSDEFSEVQLMRVSIYPKEGGQDKSSSPEEAGDTPRHSKFQIRKDFLLRPGSFLTSAPRGLTSTMERQAVGELDISSPKKMPSVVLGKGGSRPSYAAARAAAAAAGVLPWATPKRKVAQEKKSPRGASTVALGRAFPSWGQRLLAAPPEPATFPPISGVPLLGRSKRDSLFLSGPKQPKHSKTGKKSAVRRTRESQPVARENNDPNRDPVPKVQFPTPSLGPSCLCVHRGEFSSSGYNARAPQAPGNSQPLALRQGGGTPRGPAPLGDQEPPVLPPRPERQQQPPGAQGCPRCRVLQQEIDDLKEQLAAMQSLADKFQAL</sequence>
<evidence type="ECO:0000313" key="3">
    <source>
        <dbReference type="Proteomes" id="UP000694923"/>
    </source>
</evidence>
<feature type="compositionally biased region" description="Basic and acidic residues" evidence="2">
    <location>
        <begin position="406"/>
        <end position="415"/>
    </location>
</feature>
<feature type="region of interest" description="Disordered" evidence="2">
    <location>
        <begin position="440"/>
        <end position="496"/>
    </location>
</feature>
<proteinExistence type="predicted"/>
<dbReference type="InterPro" id="IPR027822">
    <property type="entry name" value="DUF4641"/>
</dbReference>
<dbReference type="Proteomes" id="UP000694923">
    <property type="component" value="Unplaced"/>
</dbReference>
<evidence type="ECO:0000256" key="2">
    <source>
        <dbReference type="SAM" id="MobiDB-lite"/>
    </source>
</evidence>
<dbReference type="GeneID" id="103593585"/>
<gene>
    <name evidence="4" type="primary">LOC103593585</name>
</gene>
<feature type="compositionally biased region" description="Basic residues" evidence="2">
    <location>
        <begin position="382"/>
        <end position="395"/>
    </location>
</feature>
<dbReference type="PANTHER" id="PTHR31866">
    <property type="entry name" value="GENE 4779-RELATED"/>
    <property type="match status" value="1"/>
</dbReference>
<keyword evidence="1" id="KW-0175">Coiled coil</keyword>
<feature type="compositionally biased region" description="Acidic residues" evidence="2">
    <location>
        <begin position="55"/>
        <end position="67"/>
    </location>
</feature>
<dbReference type="PANTHER" id="PTHR31866:SF1">
    <property type="entry name" value="GENE 4779-RELATED"/>
    <property type="match status" value="1"/>
</dbReference>
<protein>
    <submittedName>
        <fullName evidence="4">Uncharacterized protein</fullName>
    </submittedName>
</protein>
<feature type="coiled-coil region" evidence="1">
    <location>
        <begin position="498"/>
        <end position="525"/>
    </location>
</feature>
<evidence type="ECO:0000313" key="4">
    <source>
        <dbReference type="RefSeq" id="XP_008574823.1"/>
    </source>
</evidence>
<feature type="region of interest" description="Disordered" evidence="2">
    <location>
        <begin position="274"/>
        <end position="296"/>
    </location>
</feature>
<dbReference type="Pfam" id="PF15483">
    <property type="entry name" value="DUF4641"/>
    <property type="match status" value="1"/>
</dbReference>
<feature type="region of interest" description="Disordered" evidence="2">
    <location>
        <begin position="1"/>
        <end position="90"/>
    </location>
</feature>
<keyword evidence="3" id="KW-1185">Reference proteome</keyword>
<dbReference type="RefSeq" id="XP_008574823.1">
    <property type="nucleotide sequence ID" value="XM_008576601.1"/>
</dbReference>
<feature type="region of interest" description="Disordered" evidence="2">
    <location>
        <begin position="149"/>
        <end position="249"/>
    </location>
</feature>